<feature type="non-terminal residue" evidence="1">
    <location>
        <position position="1"/>
    </location>
</feature>
<dbReference type="Proteomes" id="UP000324091">
    <property type="component" value="Chromosome 11"/>
</dbReference>
<sequence>GTIHPFRKTHRSIFGKLLQEFTLVCSDRRTLTQ</sequence>
<keyword evidence="2" id="KW-1185">Reference proteome</keyword>
<dbReference type="EMBL" id="RHFK02000003">
    <property type="protein sequence ID" value="TWW78227.1"/>
    <property type="molecule type" value="Genomic_DNA"/>
</dbReference>
<gene>
    <name evidence="1" type="ORF">D4764_11G0003480</name>
</gene>
<comment type="caution">
    <text evidence="1">The sequence shown here is derived from an EMBL/GenBank/DDBJ whole genome shotgun (WGS) entry which is preliminary data.</text>
</comment>
<organism evidence="1 2">
    <name type="scientific">Takifugu flavidus</name>
    <name type="common">sansaifugu</name>
    <dbReference type="NCBI Taxonomy" id="433684"/>
    <lineage>
        <taxon>Eukaryota</taxon>
        <taxon>Metazoa</taxon>
        <taxon>Chordata</taxon>
        <taxon>Craniata</taxon>
        <taxon>Vertebrata</taxon>
        <taxon>Euteleostomi</taxon>
        <taxon>Actinopterygii</taxon>
        <taxon>Neopterygii</taxon>
        <taxon>Teleostei</taxon>
        <taxon>Neoteleostei</taxon>
        <taxon>Acanthomorphata</taxon>
        <taxon>Eupercaria</taxon>
        <taxon>Tetraodontiformes</taxon>
        <taxon>Tetradontoidea</taxon>
        <taxon>Tetraodontidae</taxon>
        <taxon>Takifugu</taxon>
    </lineage>
</organism>
<evidence type="ECO:0000313" key="2">
    <source>
        <dbReference type="Proteomes" id="UP000324091"/>
    </source>
</evidence>
<proteinExistence type="predicted"/>
<protein>
    <submittedName>
        <fullName evidence="1">Zinc transporter 6</fullName>
    </submittedName>
</protein>
<name>A0A5C6PIK4_9TELE</name>
<accession>A0A5C6PIK4</accession>
<reference evidence="1 2" key="1">
    <citation type="submission" date="2019-04" db="EMBL/GenBank/DDBJ databases">
        <title>Chromosome genome assembly for Takifugu flavidus.</title>
        <authorList>
            <person name="Xiao S."/>
        </authorList>
    </citation>
    <scope>NUCLEOTIDE SEQUENCE [LARGE SCALE GENOMIC DNA]</scope>
    <source>
        <strain evidence="1">HTHZ2018</strain>
        <tissue evidence="1">Muscle</tissue>
    </source>
</reference>
<dbReference type="AlphaFoldDB" id="A0A5C6PIK4"/>
<evidence type="ECO:0000313" key="1">
    <source>
        <dbReference type="EMBL" id="TWW78227.1"/>
    </source>
</evidence>